<dbReference type="AlphaFoldDB" id="A0A1M6V7Q6"/>
<proteinExistence type="predicted"/>
<evidence type="ECO:0000313" key="3">
    <source>
        <dbReference type="EMBL" id="SHK77425.1"/>
    </source>
</evidence>
<reference evidence="2" key="5">
    <citation type="submission" date="2024-05" db="EMBL/GenBank/DDBJ databases">
        <authorList>
            <person name="Sun Q."/>
            <person name="Zhou Y."/>
        </authorList>
    </citation>
    <scope>NUCLEOTIDE SEQUENCE</scope>
    <source>
        <strain evidence="2">CGMCC 1.12707</strain>
    </source>
</reference>
<dbReference type="Proteomes" id="UP000184120">
    <property type="component" value="Unassembled WGS sequence"/>
</dbReference>
<reference evidence="5" key="4">
    <citation type="journal article" date="2019" name="Int. J. Syst. Evol. Microbiol.">
        <title>The Global Catalogue of Microorganisms (GCM) 10K type strain sequencing project: providing services to taxonomists for standard genome sequencing and annotation.</title>
        <authorList>
            <consortium name="The Broad Institute Genomics Platform"/>
            <consortium name="The Broad Institute Genome Sequencing Center for Infectious Disease"/>
            <person name="Wu L."/>
            <person name="Ma J."/>
        </authorList>
    </citation>
    <scope>NUCLEOTIDE SEQUENCE [LARGE SCALE GENOMIC DNA]</scope>
    <source>
        <strain evidence="5">CGMCC 1.12707</strain>
    </source>
</reference>
<dbReference type="RefSeq" id="WP_072930198.1">
    <property type="nucleotide sequence ID" value="NZ_BMFL01000012.1"/>
</dbReference>
<reference evidence="3" key="2">
    <citation type="submission" date="2016-11" db="EMBL/GenBank/DDBJ databases">
        <authorList>
            <person name="Jaros S."/>
            <person name="Januszkiewicz K."/>
            <person name="Wedrychowicz H."/>
        </authorList>
    </citation>
    <scope>NUCLEOTIDE SEQUENCE [LARGE SCALE GENOMIC DNA]</scope>
    <source>
        <strain evidence="3">DSM 27989</strain>
    </source>
</reference>
<evidence type="ECO:0000313" key="5">
    <source>
        <dbReference type="Proteomes" id="UP000650994"/>
    </source>
</evidence>
<protein>
    <submittedName>
        <fullName evidence="3">KTSC domain-containing protein</fullName>
    </submittedName>
</protein>
<organism evidence="3 4">
    <name type="scientific">Chishuiella changwenlii</name>
    <dbReference type="NCBI Taxonomy" id="1434701"/>
    <lineage>
        <taxon>Bacteria</taxon>
        <taxon>Pseudomonadati</taxon>
        <taxon>Bacteroidota</taxon>
        <taxon>Flavobacteriia</taxon>
        <taxon>Flavobacteriales</taxon>
        <taxon>Weeksellaceae</taxon>
        <taxon>Chishuiella</taxon>
    </lineage>
</organism>
<dbReference type="STRING" id="1434701.SAMN05443634_103216"/>
<gene>
    <name evidence="2" type="ORF">GCM10010984_18830</name>
    <name evidence="3" type="ORF">SAMN05443634_103216</name>
</gene>
<dbReference type="Pfam" id="PF13619">
    <property type="entry name" value="KTSC"/>
    <property type="match status" value="1"/>
</dbReference>
<accession>A0A1M6V7Q6</accession>
<reference evidence="2" key="1">
    <citation type="journal article" date="2014" name="Int. J. Syst. Evol. Microbiol.">
        <title>Complete genome of a new Firmicutes species belonging to the dominant human colonic microbiota ('Ruminococcus bicirculans') reveals two chromosomes and a selective capacity to utilize plant glucans.</title>
        <authorList>
            <consortium name="NISC Comparative Sequencing Program"/>
            <person name="Wegmann U."/>
            <person name="Louis P."/>
            <person name="Goesmann A."/>
            <person name="Henrissat B."/>
            <person name="Duncan S.H."/>
            <person name="Flint H.J."/>
        </authorList>
    </citation>
    <scope>NUCLEOTIDE SEQUENCE</scope>
    <source>
        <strain evidence="2">CGMCC 1.12707</strain>
    </source>
</reference>
<dbReference type="EMBL" id="FRBH01000003">
    <property type="protein sequence ID" value="SHK77425.1"/>
    <property type="molecule type" value="Genomic_DNA"/>
</dbReference>
<evidence type="ECO:0000313" key="2">
    <source>
        <dbReference type="EMBL" id="GGF01659.1"/>
    </source>
</evidence>
<reference evidence="4" key="3">
    <citation type="submission" date="2016-11" db="EMBL/GenBank/DDBJ databases">
        <authorList>
            <person name="Varghese N."/>
            <person name="Submissions S."/>
        </authorList>
    </citation>
    <scope>NUCLEOTIDE SEQUENCE [LARGE SCALE GENOMIC DNA]</scope>
    <source>
        <strain evidence="4">DSM 27989</strain>
    </source>
</reference>
<dbReference type="OrthoDB" id="8450910at2"/>
<dbReference type="InterPro" id="IPR025309">
    <property type="entry name" value="KTSC_dom"/>
</dbReference>
<keyword evidence="5" id="KW-1185">Reference proteome</keyword>
<evidence type="ECO:0000313" key="4">
    <source>
        <dbReference type="Proteomes" id="UP000184120"/>
    </source>
</evidence>
<dbReference type="Proteomes" id="UP000650994">
    <property type="component" value="Unassembled WGS sequence"/>
</dbReference>
<name>A0A1M6V7Q6_9FLAO</name>
<sequence length="67" mass="7865">MERQRVSSSNIRSIGYQNSILEVEFNNGRVYQYYNIPENIYHGLMNASSHGSYLASNIVNKFRYQEL</sequence>
<dbReference type="EMBL" id="BMFL01000012">
    <property type="protein sequence ID" value="GGF01659.1"/>
    <property type="molecule type" value="Genomic_DNA"/>
</dbReference>
<evidence type="ECO:0000259" key="1">
    <source>
        <dbReference type="Pfam" id="PF13619"/>
    </source>
</evidence>
<feature type="domain" description="KTSC" evidence="1">
    <location>
        <begin position="7"/>
        <end position="62"/>
    </location>
</feature>